<protein>
    <submittedName>
        <fullName evidence="8">Transmembrane protein</fullName>
    </submittedName>
</protein>
<keyword evidence="9" id="KW-1185">Reference proteome</keyword>
<evidence type="ECO:0000256" key="7">
    <source>
        <dbReference type="SAM" id="Phobius"/>
    </source>
</evidence>
<evidence type="ECO:0000256" key="6">
    <source>
        <dbReference type="ARBA" id="ARBA00029467"/>
    </source>
</evidence>
<evidence type="ECO:0000256" key="3">
    <source>
        <dbReference type="ARBA" id="ARBA00022729"/>
    </source>
</evidence>
<evidence type="ECO:0000313" key="9">
    <source>
        <dbReference type="Proteomes" id="UP001163823"/>
    </source>
</evidence>
<reference evidence="8" key="1">
    <citation type="journal article" date="2023" name="Science">
        <title>Elucidation of the pathway for biosynthesis of saponin adjuvants from the soapbark tree.</title>
        <authorList>
            <person name="Reed J."/>
            <person name="Orme A."/>
            <person name="El-Demerdash A."/>
            <person name="Owen C."/>
            <person name="Martin L.B.B."/>
            <person name="Misra R.C."/>
            <person name="Kikuchi S."/>
            <person name="Rejzek M."/>
            <person name="Martin A.C."/>
            <person name="Harkess A."/>
            <person name="Leebens-Mack J."/>
            <person name="Louveau T."/>
            <person name="Stephenson M.J."/>
            <person name="Osbourn A."/>
        </authorList>
    </citation>
    <scope>NUCLEOTIDE SEQUENCE</scope>
    <source>
        <strain evidence="8">S10</strain>
    </source>
</reference>
<keyword evidence="5 7" id="KW-0472">Membrane</keyword>
<proteinExistence type="inferred from homology"/>
<dbReference type="KEGG" id="qsa:O6P43_003616"/>
<feature type="transmembrane region" description="Helical" evidence="7">
    <location>
        <begin position="77"/>
        <end position="100"/>
    </location>
</feature>
<comment type="subcellular location">
    <subcellularLocation>
        <location evidence="1">Endomembrane system</location>
        <topology evidence="1">Multi-pass membrane protein</topology>
    </subcellularLocation>
</comment>
<comment type="caution">
    <text evidence="8">The sequence shown here is derived from an EMBL/GenBank/DDBJ whole genome shotgun (WGS) entry which is preliminary data.</text>
</comment>
<keyword evidence="3" id="KW-0732">Signal</keyword>
<dbReference type="Pfam" id="PF06749">
    <property type="entry name" value="DUF1218"/>
    <property type="match status" value="1"/>
</dbReference>
<name>A0AAD7QF36_QUISA</name>
<feature type="transmembrane region" description="Helical" evidence="7">
    <location>
        <begin position="23"/>
        <end position="43"/>
    </location>
</feature>
<sequence>MAVTHTDLAPRRRTTDLSGKTGVFFMVLTILFGLFVFILCLIAESTRSEVTWISTSNNKEKEVKYECVYNGSGKVPLICAACTFVGLAFAMVTEHTYILIAVSKTPPSALVTVDPHSDPANSLTWKVGFFFVTTWICFAVGEILLLIGLSVESGHLKNWSKPKSSCLIIREGLFSAAGVFALTTVFLAAGLYLTAMGVQRIWKELENVR</sequence>
<accession>A0AAD7QF36</accession>
<dbReference type="EMBL" id="JARAOO010000002">
    <property type="protein sequence ID" value="KAJ7980329.1"/>
    <property type="molecule type" value="Genomic_DNA"/>
</dbReference>
<evidence type="ECO:0000256" key="1">
    <source>
        <dbReference type="ARBA" id="ARBA00004127"/>
    </source>
</evidence>
<feature type="transmembrane region" description="Helical" evidence="7">
    <location>
        <begin position="172"/>
        <end position="195"/>
    </location>
</feature>
<dbReference type="AlphaFoldDB" id="A0AAD7QF36"/>
<evidence type="ECO:0000256" key="5">
    <source>
        <dbReference type="ARBA" id="ARBA00023136"/>
    </source>
</evidence>
<feature type="transmembrane region" description="Helical" evidence="7">
    <location>
        <begin position="127"/>
        <end position="151"/>
    </location>
</feature>
<dbReference type="PANTHER" id="PTHR31769">
    <property type="entry name" value="OS07G0462200 PROTEIN-RELATED"/>
    <property type="match status" value="1"/>
</dbReference>
<dbReference type="Proteomes" id="UP001163823">
    <property type="component" value="Chromosome 2"/>
</dbReference>
<dbReference type="InterPro" id="IPR052222">
    <property type="entry name" value="DESIGUAL"/>
</dbReference>
<comment type="similarity">
    <text evidence="6">Belongs to the DESIGUAL family.</text>
</comment>
<keyword evidence="2 7" id="KW-0812">Transmembrane</keyword>
<evidence type="ECO:0000313" key="8">
    <source>
        <dbReference type="EMBL" id="KAJ7980329.1"/>
    </source>
</evidence>
<dbReference type="GO" id="GO:0012505">
    <property type="term" value="C:endomembrane system"/>
    <property type="evidence" value="ECO:0007669"/>
    <property type="project" value="UniProtKB-SubCell"/>
</dbReference>
<gene>
    <name evidence="8" type="ORF">O6P43_003616</name>
</gene>
<dbReference type="InterPro" id="IPR009606">
    <property type="entry name" value="DEAL/Modifying_wall_lignin1/2"/>
</dbReference>
<organism evidence="8 9">
    <name type="scientific">Quillaja saponaria</name>
    <name type="common">Soap bark tree</name>
    <dbReference type="NCBI Taxonomy" id="32244"/>
    <lineage>
        <taxon>Eukaryota</taxon>
        <taxon>Viridiplantae</taxon>
        <taxon>Streptophyta</taxon>
        <taxon>Embryophyta</taxon>
        <taxon>Tracheophyta</taxon>
        <taxon>Spermatophyta</taxon>
        <taxon>Magnoliopsida</taxon>
        <taxon>eudicotyledons</taxon>
        <taxon>Gunneridae</taxon>
        <taxon>Pentapetalae</taxon>
        <taxon>rosids</taxon>
        <taxon>fabids</taxon>
        <taxon>Fabales</taxon>
        <taxon>Quillajaceae</taxon>
        <taxon>Quillaja</taxon>
    </lineage>
</organism>
<keyword evidence="4 7" id="KW-1133">Transmembrane helix</keyword>
<evidence type="ECO:0000256" key="2">
    <source>
        <dbReference type="ARBA" id="ARBA00022692"/>
    </source>
</evidence>
<evidence type="ECO:0000256" key="4">
    <source>
        <dbReference type="ARBA" id="ARBA00022989"/>
    </source>
</evidence>